<keyword evidence="2" id="KW-1185">Reference proteome</keyword>
<name>Q94ML8_9VIRU</name>
<accession>Q94ML8</accession>
<reference evidence="1 2" key="1">
    <citation type="journal article" date="2002" name="Virology">
        <title>Characterization of phi 12, a bacteriophage related to phi 6: nucleotide sequence of the small and middle double-stranded RNA.</title>
        <authorList>
            <person name="Gottlieb P."/>
            <person name="Wei H."/>
            <person name="Potgieter C."/>
            <person name="Toporovsky I."/>
        </authorList>
    </citation>
    <scope>NUCLEOTIDE SEQUENCE [LARGE SCALE GENOMIC DNA]</scope>
</reference>
<dbReference type="EMBL" id="AY034425">
    <property type="protein sequence ID" value="AAK60440.1"/>
    <property type="molecule type" value="Genomic_RNA"/>
</dbReference>
<dbReference type="KEGG" id="vg:984330"/>
<protein>
    <submittedName>
        <fullName evidence="1">Nucleocapsid protein P8</fullName>
    </submittedName>
</protein>
<evidence type="ECO:0000313" key="1">
    <source>
        <dbReference type="EMBL" id="AAK60440.1"/>
    </source>
</evidence>
<dbReference type="Proteomes" id="UP000001051">
    <property type="component" value="Genome"/>
</dbReference>
<reference evidence="2" key="2">
    <citation type="journal article" date="2002" name="Virology">
        <title>Characterization of phi12, a bacteriophage related to phi6: nucleotide sequence of the large double-stranded RNA.</title>
        <authorList>
            <person name="Gottlieb P."/>
            <person name="Potgieter C."/>
            <person name="Wei H."/>
            <person name="Toporovsky I."/>
        </authorList>
    </citation>
    <scope>NUCLEOTIDE SEQUENCE [LARGE SCALE GENOMIC DNA]</scope>
</reference>
<dbReference type="GO" id="GO:0019013">
    <property type="term" value="C:viral nucleocapsid"/>
    <property type="evidence" value="ECO:0007669"/>
    <property type="project" value="UniProtKB-KW"/>
</dbReference>
<sequence length="192" mass="20470">MAGPLVLAGEALGSTAARTAGRAGMQKLKDMLISLGIWEGIQAAADYAPDVLEKMYNSMTDSGVTPDQASSAKDGGRTVALIEAARQGVMLDEKAGLSKAEAKKYLAMLKQFGTALSASVDSKQVDRPASEDAAMANASYMLAMHRTCNRLGLTGPNRFRQLYDISLVINTIREGDVERAELHESLYGAIRT</sequence>
<keyword evidence="1" id="KW-0946">Virion</keyword>
<dbReference type="RefSeq" id="NP_690826.1">
    <property type="nucleotide sequence ID" value="NC_004174.1"/>
</dbReference>
<proteinExistence type="predicted"/>
<keyword evidence="1" id="KW-0543">Viral nucleoprotein</keyword>
<organism evidence="1 2">
    <name type="scientific">Pseudomonas phage phi12</name>
    <dbReference type="NCBI Taxonomy" id="161736"/>
    <lineage>
        <taxon>Viruses</taxon>
        <taxon>Riboviria</taxon>
        <taxon>Orthornavirae</taxon>
        <taxon>Duplornaviricota</taxon>
        <taxon>Vidaverviricetes</taxon>
        <taxon>Mindivirales</taxon>
        <taxon>Cystoviridae</taxon>
        <taxon>Betacystovirus</taxon>
        <taxon>Betacystovirus phi12</taxon>
        <taxon>Cystovirus phi12</taxon>
    </lineage>
</organism>
<evidence type="ECO:0000313" key="2">
    <source>
        <dbReference type="Proteomes" id="UP000001051"/>
    </source>
</evidence>
<dbReference type="GeneID" id="984330"/>